<evidence type="ECO:0000313" key="6">
    <source>
        <dbReference type="Proteomes" id="UP000242699"/>
    </source>
</evidence>
<dbReference type="PROSITE" id="PS50949">
    <property type="entry name" value="HTH_GNTR"/>
    <property type="match status" value="1"/>
</dbReference>
<accession>A0A2T2X4I9</accession>
<feature type="domain" description="HTH gntR-type" evidence="4">
    <location>
        <begin position="13"/>
        <end position="81"/>
    </location>
</feature>
<dbReference type="CDD" id="cd07377">
    <property type="entry name" value="WHTH_GntR"/>
    <property type="match status" value="1"/>
</dbReference>
<dbReference type="SMART" id="SM00345">
    <property type="entry name" value="HTH_GNTR"/>
    <property type="match status" value="1"/>
</dbReference>
<keyword evidence="2" id="KW-0238">DNA-binding</keyword>
<keyword evidence="1" id="KW-0805">Transcription regulation</keyword>
<proteinExistence type="predicted"/>
<dbReference type="GO" id="GO:0003677">
    <property type="term" value="F:DNA binding"/>
    <property type="evidence" value="ECO:0007669"/>
    <property type="project" value="UniProtKB-KW"/>
</dbReference>
<evidence type="ECO:0000259" key="4">
    <source>
        <dbReference type="PROSITE" id="PS50949"/>
    </source>
</evidence>
<evidence type="ECO:0000256" key="3">
    <source>
        <dbReference type="ARBA" id="ARBA00023163"/>
    </source>
</evidence>
<dbReference type="InterPro" id="IPR036390">
    <property type="entry name" value="WH_DNA-bd_sf"/>
</dbReference>
<dbReference type="Proteomes" id="UP000242699">
    <property type="component" value="Unassembled WGS sequence"/>
</dbReference>
<dbReference type="AlphaFoldDB" id="A0A2T2X4I9"/>
<dbReference type="InterPro" id="IPR028978">
    <property type="entry name" value="Chorismate_lyase_/UTRA_dom_sf"/>
</dbReference>
<dbReference type="InterPro" id="IPR050679">
    <property type="entry name" value="Bact_HTH_transcr_reg"/>
</dbReference>
<dbReference type="Pfam" id="PF00392">
    <property type="entry name" value="GntR"/>
    <property type="match status" value="1"/>
</dbReference>
<dbReference type="InterPro" id="IPR036388">
    <property type="entry name" value="WH-like_DNA-bd_sf"/>
</dbReference>
<dbReference type="EMBL" id="PXYT01000016">
    <property type="protein sequence ID" value="PSR29414.1"/>
    <property type="molecule type" value="Genomic_DNA"/>
</dbReference>
<dbReference type="InterPro" id="IPR000524">
    <property type="entry name" value="Tscrpt_reg_HTH_GntR"/>
</dbReference>
<protein>
    <submittedName>
        <fullName evidence="5">GntR family transcriptional regulator</fullName>
    </submittedName>
</protein>
<keyword evidence="3" id="KW-0804">Transcription</keyword>
<dbReference type="SMART" id="SM00866">
    <property type="entry name" value="UTRA"/>
    <property type="match status" value="1"/>
</dbReference>
<name>A0A2T2X4I9_9FIRM</name>
<dbReference type="SUPFAM" id="SSF46785">
    <property type="entry name" value="Winged helix' DNA-binding domain"/>
    <property type="match status" value="1"/>
</dbReference>
<dbReference type="PANTHER" id="PTHR44846">
    <property type="entry name" value="MANNOSYL-D-GLYCERATE TRANSPORT/METABOLISM SYSTEM REPRESSOR MNGR-RELATED"/>
    <property type="match status" value="1"/>
</dbReference>
<evidence type="ECO:0000313" key="5">
    <source>
        <dbReference type="EMBL" id="PSR29414.1"/>
    </source>
</evidence>
<dbReference type="InterPro" id="IPR011663">
    <property type="entry name" value="UTRA"/>
</dbReference>
<dbReference type="SUPFAM" id="SSF64288">
    <property type="entry name" value="Chorismate lyase-like"/>
    <property type="match status" value="1"/>
</dbReference>
<dbReference type="PRINTS" id="PR00035">
    <property type="entry name" value="HTHGNTR"/>
</dbReference>
<dbReference type="Gene3D" id="3.40.1410.10">
    <property type="entry name" value="Chorismate lyase-like"/>
    <property type="match status" value="1"/>
</dbReference>
<reference evidence="5 6" key="1">
    <citation type="journal article" date="2014" name="BMC Genomics">
        <title>Comparison of environmental and isolate Sulfobacillus genomes reveals diverse carbon, sulfur, nitrogen, and hydrogen metabolisms.</title>
        <authorList>
            <person name="Justice N.B."/>
            <person name="Norman A."/>
            <person name="Brown C.T."/>
            <person name="Singh A."/>
            <person name="Thomas B.C."/>
            <person name="Banfield J.F."/>
        </authorList>
    </citation>
    <scope>NUCLEOTIDE SEQUENCE [LARGE SCALE GENOMIC DNA]</scope>
    <source>
        <strain evidence="5">AMDSBA1</strain>
    </source>
</reference>
<gene>
    <name evidence="5" type="ORF">C7B43_08490</name>
</gene>
<evidence type="ECO:0000256" key="1">
    <source>
        <dbReference type="ARBA" id="ARBA00023015"/>
    </source>
</evidence>
<sequence>MAGIGTQGIPSRLPLPRQVASAIRSRIINGHWEPGDQIPAEDELARQFGVSRATVREAVALLTVQGYLVKRRGIGTFVAQAQAISGGLESLISITQWIEAHGYQPGTSYVEMGSRSPTAQEAEELSFWHPEMVTEIHRVRTANGVPVLYCIDVLPVSLAPKTPDSLDESLFQYLERDWGQVVIFARTAIEVTQATPSMAHHLQIDPETPLLRLRQAHFNQQSLPILLSQDHFVTDRFHFNVLRHRQ</sequence>
<dbReference type="GO" id="GO:0045892">
    <property type="term" value="P:negative regulation of DNA-templated transcription"/>
    <property type="evidence" value="ECO:0007669"/>
    <property type="project" value="TreeGrafter"/>
</dbReference>
<dbReference type="Gene3D" id="1.10.10.10">
    <property type="entry name" value="Winged helix-like DNA-binding domain superfamily/Winged helix DNA-binding domain"/>
    <property type="match status" value="1"/>
</dbReference>
<organism evidence="5 6">
    <name type="scientific">Sulfobacillus benefaciens</name>
    <dbReference type="NCBI Taxonomy" id="453960"/>
    <lineage>
        <taxon>Bacteria</taxon>
        <taxon>Bacillati</taxon>
        <taxon>Bacillota</taxon>
        <taxon>Clostridia</taxon>
        <taxon>Eubacteriales</taxon>
        <taxon>Clostridiales Family XVII. Incertae Sedis</taxon>
        <taxon>Sulfobacillus</taxon>
    </lineage>
</organism>
<comment type="caution">
    <text evidence="5">The sequence shown here is derived from an EMBL/GenBank/DDBJ whole genome shotgun (WGS) entry which is preliminary data.</text>
</comment>
<dbReference type="PANTHER" id="PTHR44846:SF17">
    <property type="entry name" value="GNTR-FAMILY TRANSCRIPTIONAL REGULATOR"/>
    <property type="match status" value="1"/>
</dbReference>
<evidence type="ECO:0000256" key="2">
    <source>
        <dbReference type="ARBA" id="ARBA00023125"/>
    </source>
</evidence>
<dbReference type="GO" id="GO:0003700">
    <property type="term" value="F:DNA-binding transcription factor activity"/>
    <property type="evidence" value="ECO:0007669"/>
    <property type="project" value="InterPro"/>
</dbReference>
<dbReference type="Pfam" id="PF07702">
    <property type="entry name" value="UTRA"/>
    <property type="match status" value="1"/>
</dbReference>